<reference evidence="2 3" key="1">
    <citation type="journal article" date="2014" name="Mol. Plant">
        <title>Chromosome Scale Genome Assembly and Transcriptome Profiling of Nannochloropsis gaditana in Nitrogen Depletion.</title>
        <authorList>
            <person name="Corteggiani Carpinelli E."/>
            <person name="Telatin A."/>
            <person name="Vitulo N."/>
            <person name="Forcato C."/>
            <person name="D'Angelo M."/>
            <person name="Schiavon R."/>
            <person name="Vezzi A."/>
            <person name="Giacometti G.M."/>
            <person name="Morosinotto T."/>
            <person name="Valle G."/>
        </authorList>
    </citation>
    <scope>NUCLEOTIDE SEQUENCE [LARGE SCALE GENOMIC DNA]</scope>
    <source>
        <strain evidence="2 3">B-31</strain>
    </source>
</reference>
<accession>W7T0Q7</accession>
<evidence type="ECO:0000313" key="2">
    <source>
        <dbReference type="EMBL" id="EWM20675.1"/>
    </source>
</evidence>
<dbReference type="OrthoDB" id="201045at2759"/>
<dbReference type="PROSITE" id="PS51257">
    <property type="entry name" value="PROKAR_LIPOPROTEIN"/>
    <property type="match status" value="1"/>
</dbReference>
<comment type="caution">
    <text evidence="2">The sequence shown here is derived from an EMBL/GenBank/DDBJ whole genome shotgun (WGS) entry which is preliminary data.</text>
</comment>
<dbReference type="Proteomes" id="UP000019335">
    <property type="component" value="Unassembled WGS sequence"/>
</dbReference>
<gene>
    <name evidence="2" type="ORF">Naga_100420g5</name>
</gene>
<evidence type="ECO:0000313" key="3">
    <source>
        <dbReference type="Proteomes" id="UP000019335"/>
    </source>
</evidence>
<feature type="transmembrane region" description="Helical" evidence="1">
    <location>
        <begin position="12"/>
        <end position="30"/>
    </location>
</feature>
<protein>
    <submittedName>
        <fullName evidence="2">Uncharacterized protein</fullName>
    </submittedName>
</protein>
<keyword evidence="1" id="KW-1133">Transmembrane helix</keyword>
<sequence>MDRTVHKGLSSIFLIFFFFISCTRAFLLPLRFSTSSPSRVPSSTSSRPLSSLTLDSLPLPSSTRCSTSISRRRHILFDFRTFATPREDSTPSNAITSLLVRLGYQPEENDADPRSLRERLQDFGLAGVASYIASEVLFWFISLPVGIVAFHQSTGEWLDLSTSDGQAKVAAFSAGFLTFARVALPLRAGVAFALAPALNKYVIRPLVARGVLEDKE</sequence>
<name>W7T0Q7_9STRA</name>
<dbReference type="AlphaFoldDB" id="W7T0Q7"/>
<dbReference type="EMBL" id="AZIL01002886">
    <property type="protein sequence ID" value="EWM20675.1"/>
    <property type="molecule type" value="Genomic_DNA"/>
</dbReference>
<keyword evidence="3" id="KW-1185">Reference proteome</keyword>
<keyword evidence="1" id="KW-0812">Transmembrane</keyword>
<organism evidence="2 3">
    <name type="scientific">Nannochloropsis gaditana</name>
    <dbReference type="NCBI Taxonomy" id="72520"/>
    <lineage>
        <taxon>Eukaryota</taxon>
        <taxon>Sar</taxon>
        <taxon>Stramenopiles</taxon>
        <taxon>Ochrophyta</taxon>
        <taxon>Eustigmatophyceae</taxon>
        <taxon>Eustigmatales</taxon>
        <taxon>Monodopsidaceae</taxon>
        <taxon>Nannochloropsis</taxon>
    </lineage>
</organism>
<keyword evidence="1" id="KW-0472">Membrane</keyword>
<proteinExistence type="predicted"/>
<evidence type="ECO:0000256" key="1">
    <source>
        <dbReference type="SAM" id="Phobius"/>
    </source>
</evidence>